<dbReference type="EMBL" id="NIZV01000030">
    <property type="protein sequence ID" value="RSM17702.1"/>
    <property type="molecule type" value="Genomic_DNA"/>
</dbReference>
<proteinExistence type="predicted"/>
<accession>A0A428UTX2</accession>
<gene>
    <name evidence="1" type="ORF">CDV31_003472</name>
</gene>
<reference evidence="1 2" key="1">
    <citation type="submission" date="2017-06" db="EMBL/GenBank/DDBJ databases">
        <title>Cmopartive genomic analysis of Ambrosia Fusariam Clade fungi.</title>
        <authorList>
            <person name="Stajich J.E."/>
            <person name="Carrillo J."/>
            <person name="Kijimoto T."/>
            <person name="Eskalen A."/>
            <person name="O'Donnell K."/>
            <person name="Kasson M."/>
        </authorList>
    </citation>
    <scope>NUCLEOTIDE SEQUENCE [LARGE SCALE GENOMIC DNA]</scope>
    <source>
        <strain evidence="1 2">NRRL 20438</strain>
    </source>
</reference>
<protein>
    <submittedName>
        <fullName evidence="1">Uncharacterized protein</fullName>
    </submittedName>
</protein>
<evidence type="ECO:0000313" key="1">
    <source>
        <dbReference type="EMBL" id="RSM17702.1"/>
    </source>
</evidence>
<dbReference type="AlphaFoldDB" id="A0A428UTX2"/>
<name>A0A428UTX2_9HYPO</name>
<organism evidence="1 2">
    <name type="scientific">Fusarium ambrosium</name>
    <dbReference type="NCBI Taxonomy" id="131363"/>
    <lineage>
        <taxon>Eukaryota</taxon>
        <taxon>Fungi</taxon>
        <taxon>Dikarya</taxon>
        <taxon>Ascomycota</taxon>
        <taxon>Pezizomycotina</taxon>
        <taxon>Sordariomycetes</taxon>
        <taxon>Hypocreomycetidae</taxon>
        <taxon>Hypocreales</taxon>
        <taxon>Nectriaceae</taxon>
        <taxon>Fusarium</taxon>
        <taxon>Fusarium solani species complex</taxon>
    </lineage>
</organism>
<sequence>MVDHPPPAYEEVVTRRVDRHYLTCTRPNNEESLKPYKENRVDTFAVRGWIVSNGGTTAAVGPWWMKRGKHKTWEVSKPTQSTKEKLIQALRSLRSQRTEQEAASIFAINGTPIQPGEIEYTIDTAKVGDHDWTKKWGWKVKLTAYTYARHVGCSRWTITCRMFIQDLPSLLQAGGIPWKDVTVHNDEVRFDQDSFQKRQWNWVRSSSCSSASASGQKWKARVDERHWEQSSLKRDFRYRLSAESVKRVQISQRTGPGKYKIVMIYDLDTVYANDISGQRVEVWNGGLTKMFAQFISPLMPYDPYPETRHDVSHKIIEKGGEP</sequence>
<evidence type="ECO:0000313" key="2">
    <source>
        <dbReference type="Proteomes" id="UP000288429"/>
    </source>
</evidence>
<comment type="caution">
    <text evidence="1">The sequence shown here is derived from an EMBL/GenBank/DDBJ whole genome shotgun (WGS) entry which is preliminary data.</text>
</comment>
<dbReference type="Proteomes" id="UP000288429">
    <property type="component" value="Unassembled WGS sequence"/>
</dbReference>
<keyword evidence="2" id="KW-1185">Reference proteome</keyword>